<sequence>MKIIVNDKCNSCGVCRLVCPKGGKIWKINKKAKATNLEYCHLCMICATRCPTQAIKIIR</sequence>
<gene>
    <name evidence="2" type="ordered locus">Mfer_0324</name>
</gene>
<dbReference type="OrthoDB" id="5583at2157"/>
<dbReference type="Gene3D" id="3.30.70.20">
    <property type="match status" value="1"/>
</dbReference>
<evidence type="ECO:0000259" key="1">
    <source>
        <dbReference type="PROSITE" id="PS51379"/>
    </source>
</evidence>
<evidence type="ECO:0000313" key="3">
    <source>
        <dbReference type="Proteomes" id="UP000002315"/>
    </source>
</evidence>
<dbReference type="Proteomes" id="UP000002315">
    <property type="component" value="Chromosome"/>
</dbReference>
<dbReference type="EMBL" id="CP002278">
    <property type="protein sequence ID" value="ADP77127.1"/>
    <property type="molecule type" value="Genomic_DNA"/>
</dbReference>
<accession>E3GXU5</accession>
<dbReference type="InterPro" id="IPR017896">
    <property type="entry name" value="4Fe4S_Fe-S-bd"/>
</dbReference>
<keyword evidence="3" id="KW-1185">Reference proteome</keyword>
<dbReference type="Pfam" id="PF13237">
    <property type="entry name" value="Fer4_10"/>
    <property type="match status" value="1"/>
</dbReference>
<dbReference type="SUPFAM" id="SSF54862">
    <property type="entry name" value="4Fe-4S ferredoxins"/>
    <property type="match status" value="1"/>
</dbReference>
<dbReference type="GO" id="GO:0016491">
    <property type="term" value="F:oxidoreductase activity"/>
    <property type="evidence" value="ECO:0007669"/>
    <property type="project" value="UniProtKB-ARBA"/>
</dbReference>
<dbReference type="HOGENOM" id="CLU_139698_5_5_2"/>
<dbReference type="PROSITE" id="PS51379">
    <property type="entry name" value="4FE4S_FER_2"/>
    <property type="match status" value="2"/>
</dbReference>
<evidence type="ECO:0000313" key="2">
    <source>
        <dbReference type="EMBL" id="ADP77127.1"/>
    </source>
</evidence>
<dbReference type="KEGG" id="mfv:Mfer_0324"/>
<reference evidence="2 3" key="1">
    <citation type="journal article" date="2010" name="Stand. Genomic Sci.">
        <title>Complete genome sequence of Methanothermus fervidus type strain (V24S).</title>
        <authorList>
            <person name="Anderson I."/>
            <person name="Djao O.D."/>
            <person name="Misra M."/>
            <person name="Chertkov O."/>
            <person name="Nolan M."/>
            <person name="Lucas S."/>
            <person name="Lapidus A."/>
            <person name="Del Rio T.G."/>
            <person name="Tice H."/>
            <person name="Cheng J.F."/>
            <person name="Tapia R."/>
            <person name="Han C."/>
            <person name="Goodwin L."/>
            <person name="Pitluck S."/>
            <person name="Liolios K."/>
            <person name="Ivanova N."/>
            <person name="Mavromatis K."/>
            <person name="Mikhailova N."/>
            <person name="Pati A."/>
            <person name="Brambilla E."/>
            <person name="Chen A."/>
            <person name="Palaniappan K."/>
            <person name="Land M."/>
            <person name="Hauser L."/>
            <person name="Chang Y.J."/>
            <person name="Jeffries C.D."/>
            <person name="Sikorski J."/>
            <person name="Spring S."/>
            <person name="Rohde M."/>
            <person name="Eichinger K."/>
            <person name="Huber H."/>
            <person name="Wirth R."/>
            <person name="Goker M."/>
            <person name="Detter J.C."/>
            <person name="Woyke T."/>
            <person name="Bristow J."/>
            <person name="Eisen J.A."/>
            <person name="Markowitz V."/>
            <person name="Hugenholtz P."/>
            <person name="Klenk H.P."/>
            <person name="Kyrpides N.C."/>
        </authorList>
    </citation>
    <scope>NUCLEOTIDE SEQUENCE [LARGE SCALE GENOMIC DNA]</scope>
    <source>
        <strain evidence="3">ATCC 43054 / DSM 2088 / JCM 10308 / V24 S</strain>
    </source>
</reference>
<dbReference type="InterPro" id="IPR017900">
    <property type="entry name" value="4Fe4S_Fe_S_CS"/>
</dbReference>
<feature type="domain" description="4Fe-4S ferredoxin-type" evidence="1">
    <location>
        <begin position="36"/>
        <end position="59"/>
    </location>
</feature>
<dbReference type="STRING" id="523846.Mfer_0324"/>
<feature type="domain" description="4Fe-4S ferredoxin-type" evidence="1">
    <location>
        <begin position="1"/>
        <end position="31"/>
    </location>
</feature>
<organism evidence="2 3">
    <name type="scientific">Methanothermus fervidus (strain ATCC 43054 / DSM 2088 / JCM 10308 / V24 S)</name>
    <dbReference type="NCBI Taxonomy" id="523846"/>
    <lineage>
        <taxon>Archaea</taxon>
        <taxon>Methanobacteriati</taxon>
        <taxon>Methanobacteriota</taxon>
        <taxon>Methanomada group</taxon>
        <taxon>Methanobacteria</taxon>
        <taxon>Methanobacteriales</taxon>
        <taxon>Methanothermaceae</taxon>
        <taxon>Methanothermus</taxon>
    </lineage>
</organism>
<dbReference type="AlphaFoldDB" id="E3GXU5"/>
<protein>
    <submittedName>
        <fullName evidence="2">4Fe-4S ferredoxin iron-sulfur binding domain protein</fullName>
    </submittedName>
</protein>
<proteinExistence type="predicted"/>
<name>E3GXU5_METFV</name>
<dbReference type="PROSITE" id="PS00198">
    <property type="entry name" value="4FE4S_FER_1"/>
    <property type="match status" value="1"/>
</dbReference>